<evidence type="ECO:0000313" key="2">
    <source>
        <dbReference type="Proteomes" id="UP000261166"/>
    </source>
</evidence>
<name>A0A3E3IVY3_9FIRM</name>
<comment type="caution">
    <text evidence="1">The sequence shown here is derived from an EMBL/GenBank/DDBJ whole genome shotgun (WGS) entry which is preliminary data.</text>
</comment>
<dbReference type="AlphaFoldDB" id="A0A3E3IVY3"/>
<reference evidence="1 2" key="1">
    <citation type="submission" date="2018-08" db="EMBL/GenBank/DDBJ databases">
        <title>A genome reference for cultivated species of the human gut microbiota.</title>
        <authorList>
            <person name="Zou Y."/>
            <person name="Xue W."/>
            <person name="Luo G."/>
        </authorList>
    </citation>
    <scope>NUCLEOTIDE SEQUENCE [LARGE SCALE GENOMIC DNA]</scope>
    <source>
        <strain evidence="1 2">AF26-4BH</strain>
    </source>
</reference>
<proteinExistence type="predicted"/>
<accession>A0A3E3IVY3</accession>
<dbReference type="RefSeq" id="WP_117530956.1">
    <property type="nucleotide sequence ID" value="NZ_JBKVAZ010000005.1"/>
</dbReference>
<dbReference type="Pfam" id="PF10758">
    <property type="entry name" value="DUF2586"/>
    <property type="match status" value="1"/>
</dbReference>
<evidence type="ECO:0000313" key="1">
    <source>
        <dbReference type="EMBL" id="RGE71244.1"/>
    </source>
</evidence>
<dbReference type="OrthoDB" id="2078336at2"/>
<dbReference type="InterPro" id="IPR019694">
    <property type="entry name" value="Phage_HP1_Orf23"/>
</dbReference>
<protein>
    <submittedName>
        <fullName evidence="1">DUF2586 family protein</fullName>
    </submittedName>
</protein>
<organism evidence="1 2">
    <name type="scientific">Eisenbergiella massiliensis</name>
    <dbReference type="NCBI Taxonomy" id="1720294"/>
    <lineage>
        <taxon>Bacteria</taxon>
        <taxon>Bacillati</taxon>
        <taxon>Bacillota</taxon>
        <taxon>Clostridia</taxon>
        <taxon>Lachnospirales</taxon>
        <taxon>Lachnospiraceae</taxon>
        <taxon>Eisenbergiella</taxon>
    </lineage>
</organism>
<gene>
    <name evidence="1" type="ORF">DWY69_13715</name>
</gene>
<dbReference type="EMBL" id="QVLU01000011">
    <property type="protein sequence ID" value="RGE71244.1"/>
    <property type="molecule type" value="Genomic_DNA"/>
</dbReference>
<sequence length="472" mass="51184">MLRDVRHEITDGLLGLSKYQGTGVHVKIGASPIVSAEPVVITGSMSADRIKEYLGLSPLADKTMDSVENGSGRVLCIPVAASTAGGIAEVETDATGTGTVAITGTPTNAFSLQVVITGKGGLNAAAFQFSLDGGYSFSEELTVPASGEYTIESAKIKLTFTAAEDAEFEVGDKFLATTTAPRMTNQDILGALEKLKNISTIFEYVHIVGETEPELWAAVSTSQKELEKTWHKPAFFILEAYEKTAGQTLDAYILQLEKDRKKIGNYHIQVVPARASYVGMDGLVRDTNMAGIVAGLYAQVDVNKSIGETAVISLSEDKVRKLLPEGLETSHIEILDAAGYLTFREYDGLEGFYVTNARMMGPEGTDYRYAEDVRVLDKIVRVTRVEALKQLQSDVDLDNLEADLAAKAQFIQAALETMIENKEISAVTVTIPEDQDILTDEIFRIIIRYVPRGKLREIVIDLGMKNPAAQAA</sequence>
<dbReference type="Proteomes" id="UP000261166">
    <property type="component" value="Unassembled WGS sequence"/>
</dbReference>